<dbReference type="Proteomes" id="UP001374584">
    <property type="component" value="Unassembled WGS sequence"/>
</dbReference>
<accession>A0AAN9QEB5</accession>
<feature type="region of interest" description="Disordered" evidence="1">
    <location>
        <begin position="125"/>
        <end position="193"/>
    </location>
</feature>
<feature type="compositionally biased region" description="Polar residues" evidence="1">
    <location>
        <begin position="161"/>
        <end position="184"/>
    </location>
</feature>
<protein>
    <submittedName>
        <fullName evidence="2">Uncharacterized protein</fullName>
    </submittedName>
</protein>
<feature type="compositionally biased region" description="Basic and acidic residues" evidence="1">
    <location>
        <begin position="125"/>
        <end position="153"/>
    </location>
</feature>
<evidence type="ECO:0000256" key="1">
    <source>
        <dbReference type="SAM" id="MobiDB-lite"/>
    </source>
</evidence>
<proteinExistence type="predicted"/>
<comment type="caution">
    <text evidence="2">The sequence shown here is derived from an EMBL/GenBank/DDBJ whole genome shotgun (WGS) entry which is preliminary data.</text>
</comment>
<reference evidence="2 3" key="1">
    <citation type="submission" date="2024-01" db="EMBL/GenBank/DDBJ databases">
        <title>The genomes of 5 underutilized Papilionoideae crops provide insights into root nodulation and disease resistanc.</title>
        <authorList>
            <person name="Jiang F."/>
        </authorList>
    </citation>
    <scope>NUCLEOTIDE SEQUENCE [LARGE SCALE GENOMIC DNA]</scope>
    <source>
        <strain evidence="2">JINMINGXINNONG_FW02</strain>
        <tissue evidence="2">Leaves</tissue>
    </source>
</reference>
<dbReference type="EMBL" id="JAYMYR010000011">
    <property type="protein sequence ID" value="KAK7332044.1"/>
    <property type="molecule type" value="Genomic_DNA"/>
</dbReference>
<dbReference type="AlphaFoldDB" id="A0AAN9QEB5"/>
<name>A0AAN9QEB5_PHACN</name>
<gene>
    <name evidence="2" type="ORF">VNO80_28791</name>
</gene>
<sequence length="307" mass="34347">MLEGFPLYWSAAAPRYQASHSPKDLEVVNSLIANKLDKMGTIFETPARVCSCSDLLTLKSILDTHNCHSLSDDHTYEGDDNALIMQSLAPSTFWPKISNGLDQMVNSTCTRAQCSIHLTKKLSKEKRGAIQEKEQRDKEAKTFKLRNRSEQETRSIPVKANQPNNRRGQGASNRSSKGTSQKNLSPGEGGFSRASALKTTFSSHHSWTYDLMCRRRSRREKLYAPPSLTVSESSLKGGRSECCQRHTEDTKSVPNPIFHFLLFGWCIGLCKQATVSEGEPKFKLEKQLMGGSSSHNCELFVNQGWLV</sequence>
<evidence type="ECO:0000313" key="3">
    <source>
        <dbReference type="Proteomes" id="UP001374584"/>
    </source>
</evidence>
<evidence type="ECO:0000313" key="2">
    <source>
        <dbReference type="EMBL" id="KAK7332044.1"/>
    </source>
</evidence>
<organism evidence="2 3">
    <name type="scientific">Phaseolus coccineus</name>
    <name type="common">Scarlet runner bean</name>
    <name type="synonym">Phaseolus multiflorus</name>
    <dbReference type="NCBI Taxonomy" id="3886"/>
    <lineage>
        <taxon>Eukaryota</taxon>
        <taxon>Viridiplantae</taxon>
        <taxon>Streptophyta</taxon>
        <taxon>Embryophyta</taxon>
        <taxon>Tracheophyta</taxon>
        <taxon>Spermatophyta</taxon>
        <taxon>Magnoliopsida</taxon>
        <taxon>eudicotyledons</taxon>
        <taxon>Gunneridae</taxon>
        <taxon>Pentapetalae</taxon>
        <taxon>rosids</taxon>
        <taxon>fabids</taxon>
        <taxon>Fabales</taxon>
        <taxon>Fabaceae</taxon>
        <taxon>Papilionoideae</taxon>
        <taxon>50 kb inversion clade</taxon>
        <taxon>NPAAA clade</taxon>
        <taxon>indigoferoid/millettioid clade</taxon>
        <taxon>Phaseoleae</taxon>
        <taxon>Phaseolus</taxon>
    </lineage>
</organism>
<keyword evidence="3" id="KW-1185">Reference proteome</keyword>